<evidence type="ECO:0000313" key="2">
    <source>
        <dbReference type="Proteomes" id="UP000064967"/>
    </source>
</evidence>
<keyword evidence="2" id="KW-1185">Reference proteome</keyword>
<dbReference type="STRING" id="1391654.AKJ09_04982"/>
<protein>
    <submittedName>
        <fullName evidence="1">Uncharacterized protein</fullName>
    </submittedName>
</protein>
<sequence>MPTTTAPSADPLYSLSRGVRLSHSKGAHLVGLGNIDERRRFLAAVRERV</sequence>
<dbReference type="AlphaFoldDB" id="A0A0K1PXS0"/>
<reference evidence="1 2" key="1">
    <citation type="submission" date="2015-08" db="EMBL/GenBank/DDBJ databases">
        <authorList>
            <person name="Babu N.S."/>
            <person name="Beckwith C.J."/>
            <person name="Beseler K.G."/>
            <person name="Brison A."/>
            <person name="Carone J.V."/>
            <person name="Caskin T.P."/>
            <person name="Diamond M."/>
            <person name="Durham M.E."/>
            <person name="Foxe J.M."/>
            <person name="Go M."/>
            <person name="Henderson B.A."/>
            <person name="Jones I.B."/>
            <person name="McGettigan J.A."/>
            <person name="Micheletti S.J."/>
            <person name="Nasrallah M.E."/>
            <person name="Ortiz D."/>
            <person name="Piller C.R."/>
            <person name="Privatt S.R."/>
            <person name="Schneider S.L."/>
            <person name="Sharp S."/>
            <person name="Smith T.C."/>
            <person name="Stanton J.D."/>
            <person name="Ullery H.E."/>
            <person name="Wilson R.J."/>
            <person name="Serrano M.G."/>
            <person name="Buck G."/>
            <person name="Lee V."/>
            <person name="Wang Y."/>
            <person name="Carvalho R."/>
            <person name="Voegtly L."/>
            <person name="Shi R."/>
            <person name="Duckworth R."/>
            <person name="Johnson A."/>
            <person name="Loviza R."/>
            <person name="Walstead R."/>
            <person name="Shah Z."/>
            <person name="Kiflezghi M."/>
            <person name="Wade K."/>
            <person name="Ball S.L."/>
            <person name="Bradley K.W."/>
            <person name="Asai D.J."/>
            <person name="Bowman C.A."/>
            <person name="Russell D.A."/>
            <person name="Pope W.H."/>
            <person name="Jacobs-Sera D."/>
            <person name="Hendrix R.W."/>
            <person name="Hatfull G.F."/>
        </authorList>
    </citation>
    <scope>NUCLEOTIDE SEQUENCE [LARGE SCALE GENOMIC DNA]</scope>
    <source>
        <strain evidence="1 2">DSM 27648</strain>
    </source>
</reference>
<dbReference type="Proteomes" id="UP000064967">
    <property type="component" value="Chromosome"/>
</dbReference>
<dbReference type="EMBL" id="CP012333">
    <property type="protein sequence ID" value="AKU98318.1"/>
    <property type="molecule type" value="Genomic_DNA"/>
</dbReference>
<name>A0A0K1PXS0_9BACT</name>
<proteinExistence type="predicted"/>
<evidence type="ECO:0000313" key="1">
    <source>
        <dbReference type="EMBL" id="AKU98318.1"/>
    </source>
</evidence>
<organism evidence="1 2">
    <name type="scientific">Labilithrix luteola</name>
    <dbReference type="NCBI Taxonomy" id="1391654"/>
    <lineage>
        <taxon>Bacteria</taxon>
        <taxon>Pseudomonadati</taxon>
        <taxon>Myxococcota</taxon>
        <taxon>Polyangia</taxon>
        <taxon>Polyangiales</taxon>
        <taxon>Labilitrichaceae</taxon>
        <taxon>Labilithrix</taxon>
    </lineage>
</organism>
<accession>A0A0K1PXS0</accession>
<gene>
    <name evidence="1" type="ORF">AKJ09_04982</name>
</gene>
<dbReference type="KEGG" id="llu:AKJ09_04982"/>